<reference evidence="7" key="3">
    <citation type="submission" date="2025-09" db="UniProtKB">
        <authorList>
            <consortium name="Ensembl"/>
        </authorList>
    </citation>
    <scope>IDENTIFICATION</scope>
</reference>
<protein>
    <submittedName>
        <fullName evidence="7">Uncharacterized protein</fullName>
    </submittedName>
</protein>
<keyword evidence="4" id="KW-0966">Cell projection</keyword>
<dbReference type="Proteomes" id="UP000007648">
    <property type="component" value="Unassembled WGS sequence"/>
</dbReference>
<dbReference type="Ensembl" id="ENSSHAT00000047473.1">
    <property type="protein sequence ID" value="ENSSHAP00000040663.1"/>
    <property type="gene ID" value="ENSSHAG00000022406.1"/>
</dbReference>
<gene>
    <name evidence="7" type="primary">PIERCE2</name>
</gene>
<dbReference type="InParanoid" id="A0A7N4PPR1"/>
<comment type="subcellular location">
    <subcellularLocation>
        <location evidence="1">Cytoplasm</location>
        <location evidence="1">Cytoskeleton</location>
        <location evidence="1">Cilium axoneme</location>
    </subcellularLocation>
</comment>
<keyword evidence="2" id="KW-0963">Cytoplasm</keyword>
<evidence type="ECO:0000256" key="1">
    <source>
        <dbReference type="ARBA" id="ARBA00004430"/>
    </source>
</evidence>
<accession>A0A7N4PPR1</accession>
<dbReference type="FunCoup" id="A0A7N4PPR1">
    <property type="interactions" value="40"/>
</dbReference>
<evidence type="ECO:0000256" key="6">
    <source>
        <dbReference type="SAM" id="MobiDB-lite"/>
    </source>
</evidence>
<dbReference type="InterPro" id="IPR026507">
    <property type="entry name" value="PIRC1/2"/>
</dbReference>
<feature type="region of interest" description="Disordered" evidence="6">
    <location>
        <begin position="68"/>
        <end position="89"/>
    </location>
</feature>
<dbReference type="GO" id="GO:0035082">
    <property type="term" value="P:axoneme assembly"/>
    <property type="evidence" value="ECO:0007669"/>
    <property type="project" value="InterPro"/>
</dbReference>
<dbReference type="AlphaFoldDB" id="A0A7N4PPR1"/>
<reference evidence="7" key="2">
    <citation type="submission" date="2025-08" db="UniProtKB">
        <authorList>
            <consortium name="Ensembl"/>
        </authorList>
    </citation>
    <scope>IDENTIFICATION</scope>
</reference>
<name>A0A7N4PPR1_SARHA</name>
<dbReference type="PANTHER" id="PTHR20899:SF4">
    <property type="entry name" value="PIERCER OF MICROTUBULE WALL 2 PROTEIN"/>
    <property type="match status" value="1"/>
</dbReference>
<dbReference type="GO" id="GO:0005879">
    <property type="term" value="C:axonemal microtubule"/>
    <property type="evidence" value="ECO:0007669"/>
    <property type="project" value="InterPro"/>
</dbReference>
<dbReference type="PANTHER" id="PTHR20899">
    <property type="entry name" value="PIERCE HOMOLOG"/>
    <property type="match status" value="1"/>
</dbReference>
<keyword evidence="8" id="KW-1185">Reference proteome</keyword>
<evidence type="ECO:0000313" key="7">
    <source>
        <dbReference type="Ensembl" id="ENSSHAP00000040663.1"/>
    </source>
</evidence>
<dbReference type="GeneTree" id="ENSGT00940000154745"/>
<evidence type="ECO:0000256" key="4">
    <source>
        <dbReference type="ARBA" id="ARBA00023273"/>
    </source>
</evidence>
<comment type="subunit">
    <text evidence="5">Microtubule inner protein component of sperm flagellar doublet microtubules. Interacts with CFAP53, ODAD1 and ODAD3; the interactions link the outer dynein arms docking complex (ODA-DC) to the internal microtubule inner proteins (MIP) in cilium axoneme.</text>
</comment>
<reference evidence="7 8" key="1">
    <citation type="journal article" date="2011" name="Proc. Natl. Acad. Sci. U.S.A.">
        <title>Genetic diversity and population structure of the endangered marsupial Sarcophilus harrisii (Tasmanian devil).</title>
        <authorList>
            <person name="Miller W."/>
            <person name="Hayes V.M."/>
            <person name="Ratan A."/>
            <person name="Petersen D.C."/>
            <person name="Wittekindt N.E."/>
            <person name="Miller J."/>
            <person name="Walenz B."/>
            <person name="Knight J."/>
            <person name="Qi J."/>
            <person name="Zhao F."/>
            <person name="Wang Q."/>
            <person name="Bedoya-Reina O.C."/>
            <person name="Katiyar N."/>
            <person name="Tomsho L.P."/>
            <person name="Kasson L.M."/>
            <person name="Hardie R.A."/>
            <person name="Woodbridge P."/>
            <person name="Tindall E.A."/>
            <person name="Bertelsen M.F."/>
            <person name="Dixon D."/>
            <person name="Pyecroft S."/>
            <person name="Helgen K.M."/>
            <person name="Lesk A.M."/>
            <person name="Pringle T.H."/>
            <person name="Patterson N."/>
            <person name="Zhang Y."/>
            <person name="Kreiss A."/>
            <person name="Woods G.M."/>
            <person name="Jones M.E."/>
            <person name="Schuster S.C."/>
        </authorList>
    </citation>
    <scope>NUCLEOTIDE SEQUENCE [LARGE SCALE GENOMIC DNA]</scope>
</reference>
<evidence type="ECO:0000256" key="2">
    <source>
        <dbReference type="ARBA" id="ARBA00022490"/>
    </source>
</evidence>
<feature type="compositionally biased region" description="Basic residues" evidence="6">
    <location>
        <begin position="72"/>
        <end position="84"/>
    </location>
</feature>
<evidence type="ECO:0000256" key="5">
    <source>
        <dbReference type="ARBA" id="ARBA00046397"/>
    </source>
</evidence>
<organism evidence="7 8">
    <name type="scientific">Sarcophilus harrisii</name>
    <name type="common">Tasmanian devil</name>
    <name type="synonym">Sarcophilus laniarius</name>
    <dbReference type="NCBI Taxonomy" id="9305"/>
    <lineage>
        <taxon>Eukaryota</taxon>
        <taxon>Metazoa</taxon>
        <taxon>Chordata</taxon>
        <taxon>Craniata</taxon>
        <taxon>Vertebrata</taxon>
        <taxon>Euteleostomi</taxon>
        <taxon>Mammalia</taxon>
        <taxon>Metatheria</taxon>
        <taxon>Dasyuromorphia</taxon>
        <taxon>Dasyuridae</taxon>
        <taxon>Sarcophilus</taxon>
    </lineage>
</organism>
<sequence length="185" mass="20765">VPLQSVFEGRWSRRTTIPIEQCGLAVGRHQEAPARPESQLCDHNIRVLAKLPVLNELDCPTKSKADIEKKITSPKKKLPPKKQPKPLDLPPCVNPGNPVFSCMLDPPTLQTCTTLSKPQMIMYKTTSGGYGEITPIPPFLPCNFFPKSNTFTNHLKLTGMFQNNYLNTVLDRGRVIDFPNFQHTL</sequence>
<keyword evidence="3" id="KW-0206">Cytoskeleton</keyword>
<dbReference type="Pfam" id="PF14892">
    <property type="entry name" value="PIRC1_2"/>
    <property type="match status" value="1"/>
</dbReference>
<evidence type="ECO:0000313" key="8">
    <source>
        <dbReference type="Proteomes" id="UP000007648"/>
    </source>
</evidence>
<proteinExistence type="predicted"/>
<evidence type="ECO:0000256" key="3">
    <source>
        <dbReference type="ARBA" id="ARBA00023212"/>
    </source>
</evidence>